<dbReference type="InterPro" id="IPR002110">
    <property type="entry name" value="Ankyrin_rpt"/>
</dbReference>
<dbReference type="EMBL" id="LR782931">
    <property type="protein sequence ID" value="CAB3221796.1"/>
    <property type="molecule type" value="mRNA"/>
</dbReference>
<dbReference type="InterPro" id="IPR036770">
    <property type="entry name" value="Ankyrin_rpt-contain_sf"/>
</dbReference>
<dbReference type="PROSITE" id="PS50297">
    <property type="entry name" value="ANK_REP_REGION"/>
    <property type="match status" value="1"/>
</dbReference>
<dbReference type="PANTHER" id="PTHR24160:SF1">
    <property type="entry name" value="ANKYRIN REPEAT DOMAIN-CONTAINING PROTEIN 53"/>
    <property type="match status" value="1"/>
</dbReference>
<dbReference type="GO" id="GO:0060236">
    <property type="term" value="P:regulation of mitotic spindle organization"/>
    <property type="evidence" value="ECO:0007669"/>
    <property type="project" value="TreeGrafter"/>
</dbReference>
<dbReference type="GO" id="GO:0007080">
    <property type="term" value="P:mitotic metaphase chromosome alignment"/>
    <property type="evidence" value="ECO:0007669"/>
    <property type="project" value="TreeGrafter"/>
</dbReference>
<sequence length="458" mass="51654">MSADIFLAAKIGDTEWLVQSLTSPSHANRYDKSGYAPIHWAAVNGRLNCLRILIETYQVDPNLPTLDGWYALHLCINKNNGDRALQCAKYLVKCGADVTNTTNQENISVLHQAASAGLLDCVQFLLDFDAPLHEYNSDGHTAYDVARLWGNRACARFILDAIWKQDKLDVQSESKKLKLLRSRVCQLQKTAVHQLQNERDFFSDITFDNWMEDKGYFDYPLKTFKVGNSVDGLYKRLGANGSIDDCAKKMERLSHQFSTKKRNHRDKRGSMYPAKSKLDGAHRRFRSKNKPEYPLKPVTPATGKTLPMRKMWNYSTNVNSLPCTNIKQPVLLSLGVNPDEEKHKLLPLDANLPVQVEKAPSGLPSVKLMLPGGEVQSNAVEIPRLPPSIVWRALSRPDKERFQAPEGFKPVHIADVHHKRRVENPPYEEIAHHLAVTLKISDNISTPSTLPSEIKNSS</sequence>
<organism evidence="2">
    <name type="scientific">Phallusia mammillata</name>
    <dbReference type="NCBI Taxonomy" id="59560"/>
    <lineage>
        <taxon>Eukaryota</taxon>
        <taxon>Metazoa</taxon>
        <taxon>Chordata</taxon>
        <taxon>Tunicata</taxon>
        <taxon>Ascidiacea</taxon>
        <taxon>Phlebobranchia</taxon>
        <taxon>Ascidiidae</taxon>
        <taxon>Phallusia</taxon>
    </lineage>
</organism>
<dbReference type="SMART" id="SM00248">
    <property type="entry name" value="ANK"/>
    <property type="match status" value="4"/>
</dbReference>
<dbReference type="GO" id="GO:0031116">
    <property type="term" value="P:positive regulation of microtubule polymerization"/>
    <property type="evidence" value="ECO:0007669"/>
    <property type="project" value="TreeGrafter"/>
</dbReference>
<dbReference type="Pfam" id="PF12796">
    <property type="entry name" value="Ank_2"/>
    <property type="match status" value="1"/>
</dbReference>
<dbReference type="Pfam" id="PF00023">
    <property type="entry name" value="Ank"/>
    <property type="match status" value="1"/>
</dbReference>
<dbReference type="PROSITE" id="PS50088">
    <property type="entry name" value="ANK_REPEAT"/>
    <property type="match status" value="1"/>
</dbReference>
<proteinExistence type="evidence at transcript level"/>
<dbReference type="Gene3D" id="1.25.40.20">
    <property type="entry name" value="Ankyrin repeat-containing domain"/>
    <property type="match status" value="1"/>
</dbReference>
<reference evidence="2" key="1">
    <citation type="submission" date="2020-04" db="EMBL/GenBank/DDBJ databases">
        <authorList>
            <person name="Neveu A P."/>
        </authorList>
    </citation>
    <scope>NUCLEOTIDE SEQUENCE</scope>
    <source>
        <tissue evidence="2">Whole embryo</tissue>
    </source>
</reference>
<gene>
    <name evidence="2" type="primary">Ankrd53</name>
</gene>
<dbReference type="SUPFAM" id="SSF48403">
    <property type="entry name" value="Ankyrin repeat"/>
    <property type="match status" value="1"/>
</dbReference>
<evidence type="ECO:0000313" key="2">
    <source>
        <dbReference type="EMBL" id="CAB3221796.1"/>
    </source>
</evidence>
<protein>
    <submittedName>
        <fullName evidence="2">Ankyrin repeat domain-containing protein 53</fullName>
    </submittedName>
</protein>
<dbReference type="PANTHER" id="PTHR24160">
    <property type="entry name" value="ANKYRIN REPEAT DOMAIN-CONTAINING PROTEIN 53"/>
    <property type="match status" value="1"/>
</dbReference>
<dbReference type="GO" id="GO:1902412">
    <property type="term" value="P:regulation of mitotic cytokinesis"/>
    <property type="evidence" value="ECO:0007669"/>
    <property type="project" value="InterPro"/>
</dbReference>
<accession>A0A6F9D7A3</accession>
<keyword evidence="1" id="KW-0040">ANK repeat</keyword>
<evidence type="ECO:0000256" key="1">
    <source>
        <dbReference type="PROSITE-ProRule" id="PRU00023"/>
    </source>
</evidence>
<feature type="repeat" description="ANK" evidence="1">
    <location>
        <begin position="33"/>
        <end position="55"/>
    </location>
</feature>
<dbReference type="InterPro" id="IPR042335">
    <property type="entry name" value="ANKRD53"/>
</dbReference>
<name>A0A6F9D7A3_9ASCI</name>
<dbReference type="GO" id="GO:0000922">
    <property type="term" value="C:spindle pole"/>
    <property type="evidence" value="ECO:0007669"/>
    <property type="project" value="TreeGrafter"/>
</dbReference>
<dbReference type="AlphaFoldDB" id="A0A6F9D7A3"/>